<proteinExistence type="predicted"/>
<accession>A0ACC1LZX2</accession>
<sequence length="447" mass="50117">MSRAIGIGLGWLRGGRLSVPMCCLGAMAGYTIYCLVADQWISSRRCQTVEKRRRLRARTVAAREDAFSSEADVDTSKDGDGDDDAAAAQYASLEIGGRFVNPFAGWRDKTLLDFVWWLATRQSGNGLSADQLELEKNLPLVEPRFELLFALSGSQYTQRQQQSCAATSNDECSEGLAIADLNRDSTITATWFGQSTCFVQLEGLNILTDPIFKRRTVFSWLGPERLRPTPCQLSDLPHPDIVLVSHNHFDHLDVDVVKDLGNTVTWYVPLGLREWFVCRGVYKVIEMDWWQECQHVAEGKSFRIISTPTQHWSGRNGFDSNCSLWSSFLVKGANLSVFHCGDTGYCPAFSEVGRKYGPVSLAILPIGSYEPRWYMCHQHINPEDAVLIHRDLGARNSIGVHWGTFMMSDEHYMAPPRDLLQACIKHGLGDSEFIAPKLGKTMVYEST</sequence>
<dbReference type="EMBL" id="JANBVB010001498">
    <property type="protein sequence ID" value="KAJ2890117.1"/>
    <property type="molecule type" value="Genomic_DNA"/>
</dbReference>
<organism evidence="1 2">
    <name type="scientific">Coemansia aciculifera</name>
    <dbReference type="NCBI Taxonomy" id="417176"/>
    <lineage>
        <taxon>Eukaryota</taxon>
        <taxon>Fungi</taxon>
        <taxon>Fungi incertae sedis</taxon>
        <taxon>Zoopagomycota</taxon>
        <taxon>Kickxellomycotina</taxon>
        <taxon>Kickxellomycetes</taxon>
        <taxon>Kickxellales</taxon>
        <taxon>Kickxellaceae</taxon>
        <taxon>Coemansia</taxon>
    </lineage>
</organism>
<reference evidence="1" key="1">
    <citation type="submission" date="2022-07" db="EMBL/GenBank/DDBJ databases">
        <title>Phylogenomic reconstructions and comparative analyses of Kickxellomycotina fungi.</title>
        <authorList>
            <person name="Reynolds N.K."/>
            <person name="Stajich J.E."/>
            <person name="Barry K."/>
            <person name="Grigoriev I.V."/>
            <person name="Crous P."/>
            <person name="Smith M.E."/>
        </authorList>
    </citation>
    <scope>NUCLEOTIDE SEQUENCE</scope>
    <source>
        <strain evidence="1">CBS 190363</strain>
    </source>
</reference>
<evidence type="ECO:0000313" key="2">
    <source>
        <dbReference type="Proteomes" id="UP001139981"/>
    </source>
</evidence>
<name>A0ACC1LZX2_9FUNG</name>
<comment type="caution">
    <text evidence="1">The sequence shown here is derived from an EMBL/GenBank/DDBJ whole genome shotgun (WGS) entry which is preliminary data.</text>
</comment>
<evidence type="ECO:0000313" key="1">
    <source>
        <dbReference type="EMBL" id="KAJ2890117.1"/>
    </source>
</evidence>
<dbReference type="Proteomes" id="UP001139981">
    <property type="component" value="Unassembled WGS sequence"/>
</dbReference>
<protein>
    <submittedName>
        <fullName evidence="1">Uncharacterized protein</fullName>
    </submittedName>
</protein>
<keyword evidence="2" id="KW-1185">Reference proteome</keyword>
<gene>
    <name evidence="1" type="ORF">IWW38_004309</name>
</gene>